<dbReference type="RefSeq" id="WP_078979973.1">
    <property type="nucleotide sequence ID" value="NZ_MWQN01000002.1"/>
</dbReference>
<dbReference type="Proteomes" id="UP000190037">
    <property type="component" value="Unassembled WGS sequence"/>
</dbReference>
<organism evidence="2 3">
    <name type="scientific">Embleya scabrispora</name>
    <dbReference type="NCBI Taxonomy" id="159449"/>
    <lineage>
        <taxon>Bacteria</taxon>
        <taxon>Bacillati</taxon>
        <taxon>Actinomycetota</taxon>
        <taxon>Actinomycetes</taxon>
        <taxon>Kitasatosporales</taxon>
        <taxon>Streptomycetaceae</taxon>
        <taxon>Embleya</taxon>
    </lineage>
</organism>
<accession>A0A1T3NPT2</accession>
<keyword evidence="3" id="KW-1185">Reference proteome</keyword>
<dbReference type="EMBL" id="MWQN01000002">
    <property type="protein sequence ID" value="OPC78774.1"/>
    <property type="molecule type" value="Genomic_DNA"/>
</dbReference>
<evidence type="ECO:0000313" key="2">
    <source>
        <dbReference type="EMBL" id="OPC78774.1"/>
    </source>
</evidence>
<evidence type="ECO:0000259" key="1">
    <source>
        <dbReference type="Pfam" id="PF01814"/>
    </source>
</evidence>
<dbReference type="AlphaFoldDB" id="A0A1T3NPT2"/>
<comment type="caution">
    <text evidence="2">The sequence shown here is derived from an EMBL/GenBank/DDBJ whole genome shotgun (WGS) entry which is preliminary data.</text>
</comment>
<dbReference type="CDD" id="cd12108">
    <property type="entry name" value="Hr-like"/>
    <property type="match status" value="1"/>
</dbReference>
<dbReference type="InterPro" id="IPR012312">
    <property type="entry name" value="Hemerythrin-like"/>
</dbReference>
<proteinExistence type="predicted"/>
<feature type="domain" description="Hemerythrin-like" evidence="1">
    <location>
        <begin position="17"/>
        <end position="139"/>
    </location>
</feature>
<evidence type="ECO:0000313" key="3">
    <source>
        <dbReference type="Proteomes" id="UP000190037"/>
    </source>
</evidence>
<name>A0A1T3NPT2_9ACTN</name>
<protein>
    <submittedName>
        <fullName evidence="2">Hemerythrin</fullName>
    </submittedName>
</protein>
<dbReference type="Pfam" id="PF01814">
    <property type="entry name" value="Hemerythrin"/>
    <property type="match status" value="1"/>
</dbReference>
<reference evidence="2 3" key="1">
    <citation type="submission" date="2017-03" db="EMBL/GenBank/DDBJ databases">
        <title>Draft genome sequence of Streptomyces scabrisporus NF3, endophyte isolated from Amphipterygium adstringens.</title>
        <authorList>
            <person name="Vazquez M."/>
            <person name="Ceapa C.D."/>
            <person name="Rodriguez Luna D."/>
            <person name="Sanchez Esquivel S."/>
        </authorList>
    </citation>
    <scope>NUCLEOTIDE SEQUENCE [LARGE SCALE GENOMIC DNA]</scope>
    <source>
        <strain evidence="2 3">NF3</strain>
    </source>
</reference>
<dbReference type="OrthoDB" id="5197650at2"/>
<gene>
    <name evidence="2" type="ORF">B4N89_31995</name>
</gene>
<dbReference type="STRING" id="159449.B4N89_31995"/>
<dbReference type="Gene3D" id="1.20.120.520">
    <property type="entry name" value="nmb1532 protein domain like"/>
    <property type="match status" value="1"/>
</dbReference>
<sequence>MTGKSFKNDMSMMFIFHDALRRQLEQIARITAEATDDPRVVLQASVGWELFKRYLHVHHGAEDDVLWPAIRLATRNLPDQLAVIDAMEAEHAIVDPGLNAVDAALADHEGGPERLAMIVERLVGGLGGHLTHEEDEALAIVDEHCTPELLQRFGAEHQVRIGPGTPEYLPWLLQGASDEHIAIALGVLPEPVRAAYLAEWKPAYAARDIWGPKNGSTTA</sequence>